<dbReference type="RefSeq" id="WP_061086677.1">
    <property type="nucleotide sequence ID" value="NZ_KQ955825.1"/>
</dbReference>
<dbReference type="Proteomes" id="UP000070376">
    <property type="component" value="Unassembled WGS sequence"/>
</dbReference>
<comment type="function">
    <text evidence="7">Member of the two-component regulatory system DegS/DegU, which plays an important role in the transition growth phase.</text>
</comment>
<dbReference type="EC" id="3.1.3.-" evidence="7"/>
<comment type="caution">
    <text evidence="10">The sequence shown here is derived from an EMBL/GenBank/DDBJ whole genome shotgun (WGS) entry which is preliminary data.</text>
</comment>
<dbReference type="GO" id="GO:0000155">
    <property type="term" value="F:phosphorelay sensor kinase activity"/>
    <property type="evidence" value="ECO:0007669"/>
    <property type="project" value="UniProtKB-UniRule"/>
</dbReference>
<sequence>MTFKTFDSKALDAIMEKMVATVEESKHEIFEIGERCRQDYDALINELEEVKATVAKVIEQTDELETKSKFARRRLAEVSQHFRDFSEQQVREAYEKAHTIQIQLSMNRQRELQLRERRNELERRLHSLKDTIDRANHLVSQTTVVLNYLTSDLQSISEAIEDAKHKQEFGLRVIEAQEEERKRISREIHDGPAQMLANMLLRSDLVEKVYHENGMEEAIAEMRTLKELVRDSLKEVRRIIYDLRPMALDDLGLIPTLKKYLSTIESYKGSPVITYRHLGEERRLPTNYEIALFRLIQESVQNALKHAKATEIQVKSELRKNSFIATVKDNGVGFDIRRIREGAFGIVGMRERVSLLNGEISIHSKIGAGTLVIIQIPMQLDLEKEKR</sequence>
<dbReference type="SMART" id="SM00387">
    <property type="entry name" value="HATPase_c"/>
    <property type="match status" value="1"/>
</dbReference>
<evidence type="ECO:0000256" key="2">
    <source>
        <dbReference type="ARBA" id="ARBA00022679"/>
    </source>
</evidence>
<keyword evidence="7" id="KW-0904">Protein phosphatase</keyword>
<dbReference type="PANTHER" id="PTHR24421:SF55">
    <property type="entry name" value="SENSOR HISTIDINE KINASE YDFH"/>
    <property type="match status" value="1"/>
</dbReference>
<evidence type="ECO:0000256" key="1">
    <source>
        <dbReference type="ARBA" id="ARBA00000085"/>
    </source>
</evidence>
<dbReference type="InterPro" id="IPR003594">
    <property type="entry name" value="HATPase_dom"/>
</dbReference>
<evidence type="ECO:0000256" key="6">
    <source>
        <dbReference type="ARBA" id="ARBA00023012"/>
    </source>
</evidence>
<keyword evidence="3 7" id="KW-0547">Nucleotide-binding</keyword>
<dbReference type="Pfam" id="PF07730">
    <property type="entry name" value="HisKA_3"/>
    <property type="match status" value="1"/>
</dbReference>
<keyword evidence="6 7" id="KW-0902">Two-component regulatory system</keyword>
<organism evidence="10 11">
    <name type="scientific">Heyndrickxia coagulans</name>
    <name type="common">Weizmannia coagulans</name>
    <dbReference type="NCBI Taxonomy" id="1398"/>
    <lineage>
        <taxon>Bacteria</taxon>
        <taxon>Bacillati</taxon>
        <taxon>Bacillota</taxon>
        <taxon>Bacilli</taxon>
        <taxon>Bacillales</taxon>
        <taxon>Bacillaceae</taxon>
        <taxon>Heyndrickxia</taxon>
    </lineage>
</organism>
<comment type="catalytic activity">
    <reaction evidence="1 7">
        <text>ATP + protein L-histidine = ADP + protein N-phospho-L-histidine.</text>
        <dbReference type="EC" id="2.7.13.3"/>
    </reaction>
</comment>
<accession>A0A133KTU6</accession>
<dbReference type="EMBL" id="LRPN01000047">
    <property type="protein sequence ID" value="KWZ82937.1"/>
    <property type="molecule type" value="Genomic_DNA"/>
</dbReference>
<feature type="coiled-coil region" evidence="8">
    <location>
        <begin position="40"/>
        <end position="67"/>
    </location>
</feature>
<dbReference type="SUPFAM" id="SSF55874">
    <property type="entry name" value="ATPase domain of HSP90 chaperone/DNA topoisomerase II/histidine kinase"/>
    <property type="match status" value="1"/>
</dbReference>
<dbReference type="AlphaFoldDB" id="A0A133KTU6"/>
<dbReference type="InterPro" id="IPR036890">
    <property type="entry name" value="HATPase_C_sf"/>
</dbReference>
<dbReference type="InterPro" id="IPR011712">
    <property type="entry name" value="Sig_transdc_His_kin_sub3_dim/P"/>
</dbReference>
<dbReference type="GO" id="GO:0046983">
    <property type="term" value="F:protein dimerization activity"/>
    <property type="evidence" value="ECO:0007669"/>
    <property type="project" value="InterPro"/>
</dbReference>
<keyword evidence="7" id="KW-0378">Hydrolase</keyword>
<dbReference type="CDD" id="cd16917">
    <property type="entry name" value="HATPase_UhpB-NarQ-NarX-like"/>
    <property type="match status" value="1"/>
</dbReference>
<dbReference type="PATRIC" id="fig|1398.22.peg.1429"/>
<dbReference type="InterPro" id="IPR005467">
    <property type="entry name" value="His_kinase_dom"/>
</dbReference>
<dbReference type="GO" id="GO:0016020">
    <property type="term" value="C:membrane"/>
    <property type="evidence" value="ECO:0007669"/>
    <property type="project" value="InterPro"/>
</dbReference>
<dbReference type="GO" id="GO:0005737">
    <property type="term" value="C:cytoplasm"/>
    <property type="evidence" value="ECO:0007669"/>
    <property type="project" value="UniProtKB-SubCell"/>
</dbReference>
<feature type="domain" description="Histidine kinase" evidence="9">
    <location>
        <begin position="183"/>
        <end position="380"/>
    </location>
</feature>
<dbReference type="GO" id="GO:0005524">
    <property type="term" value="F:ATP binding"/>
    <property type="evidence" value="ECO:0007669"/>
    <property type="project" value="UniProtKB-UniRule"/>
</dbReference>
<dbReference type="InterPro" id="IPR016381">
    <property type="entry name" value="Sig_transdc_His_kinase_DegS"/>
</dbReference>
<keyword evidence="7" id="KW-0963">Cytoplasm</keyword>
<dbReference type="Pfam" id="PF02518">
    <property type="entry name" value="HATPase_c"/>
    <property type="match status" value="1"/>
</dbReference>
<evidence type="ECO:0000313" key="11">
    <source>
        <dbReference type="Proteomes" id="UP000070376"/>
    </source>
</evidence>
<keyword evidence="2 7" id="KW-0808">Transferase</keyword>
<proteinExistence type="predicted"/>
<keyword evidence="5 7" id="KW-0067">ATP-binding</keyword>
<feature type="coiled-coil region" evidence="8">
    <location>
        <begin position="111"/>
        <end position="138"/>
    </location>
</feature>
<dbReference type="EC" id="2.7.13.3" evidence="7"/>
<dbReference type="PROSITE" id="PS50109">
    <property type="entry name" value="HIS_KIN"/>
    <property type="match status" value="1"/>
</dbReference>
<dbReference type="PIRSF" id="PIRSF003169">
    <property type="entry name" value="STHK_DegS"/>
    <property type="match status" value="1"/>
</dbReference>
<evidence type="ECO:0000259" key="9">
    <source>
        <dbReference type="PROSITE" id="PS50109"/>
    </source>
</evidence>
<dbReference type="PANTHER" id="PTHR24421">
    <property type="entry name" value="NITRATE/NITRITE SENSOR PROTEIN NARX-RELATED"/>
    <property type="match status" value="1"/>
</dbReference>
<evidence type="ECO:0000256" key="7">
    <source>
        <dbReference type="PIRNR" id="PIRNR003169"/>
    </source>
</evidence>
<dbReference type="InterPro" id="IPR008595">
    <property type="entry name" value="DegS"/>
</dbReference>
<comment type="subcellular location">
    <subcellularLocation>
        <location evidence="7">Cytoplasm</location>
    </subcellularLocation>
</comment>
<evidence type="ECO:0000313" key="10">
    <source>
        <dbReference type="EMBL" id="KWZ82937.1"/>
    </source>
</evidence>
<keyword evidence="8" id="KW-0175">Coiled coil</keyword>
<evidence type="ECO:0000256" key="5">
    <source>
        <dbReference type="ARBA" id="ARBA00022840"/>
    </source>
</evidence>
<protein>
    <recommendedName>
        <fullName evidence="7">Signal transduction histidine-protein kinase/phosphatase DegS</fullName>
        <ecNumber evidence="7">2.7.13.3</ecNumber>
        <ecNumber evidence="7">3.1.3.-</ecNumber>
    </recommendedName>
</protein>
<dbReference type="Pfam" id="PF05384">
    <property type="entry name" value="DegS"/>
    <property type="match status" value="1"/>
</dbReference>
<evidence type="ECO:0000256" key="4">
    <source>
        <dbReference type="ARBA" id="ARBA00022777"/>
    </source>
</evidence>
<dbReference type="InterPro" id="IPR050482">
    <property type="entry name" value="Sensor_HK_TwoCompSys"/>
</dbReference>
<reference evidence="11" key="1">
    <citation type="submission" date="2016-01" db="EMBL/GenBank/DDBJ databases">
        <authorList>
            <person name="Mitreva M."/>
            <person name="Pepin K.H."/>
            <person name="Mihindukulasuriya K.A."/>
            <person name="Fulton R."/>
            <person name="Fronick C."/>
            <person name="O'Laughlin M."/>
            <person name="Miner T."/>
            <person name="Herter B."/>
            <person name="Rosa B.A."/>
            <person name="Cordes M."/>
            <person name="Tomlinson C."/>
            <person name="Wollam A."/>
            <person name="Palsikar V.B."/>
            <person name="Mardis E.R."/>
            <person name="Wilson R.K."/>
        </authorList>
    </citation>
    <scope>NUCLEOTIDE SEQUENCE [LARGE SCALE GENOMIC DNA]</scope>
    <source>
        <strain evidence="11">GED7749B</strain>
    </source>
</reference>
<name>A0A133KTU6_HEYCO</name>
<evidence type="ECO:0000256" key="8">
    <source>
        <dbReference type="SAM" id="Coils"/>
    </source>
</evidence>
<dbReference type="Gene3D" id="1.20.5.1930">
    <property type="match status" value="1"/>
</dbReference>
<dbReference type="GO" id="GO:0004721">
    <property type="term" value="F:phosphoprotein phosphatase activity"/>
    <property type="evidence" value="ECO:0007669"/>
    <property type="project" value="UniProtKB-UniRule"/>
</dbReference>
<gene>
    <name evidence="10" type="ORF">HMPREF3213_01421</name>
</gene>
<keyword evidence="4 7" id="KW-0418">Kinase</keyword>
<dbReference type="Gene3D" id="3.30.565.10">
    <property type="entry name" value="Histidine kinase-like ATPase, C-terminal domain"/>
    <property type="match status" value="1"/>
</dbReference>
<evidence type="ECO:0000256" key="3">
    <source>
        <dbReference type="ARBA" id="ARBA00022741"/>
    </source>
</evidence>